<evidence type="ECO:0000313" key="2">
    <source>
        <dbReference type="EMBL" id="MBK1670091.1"/>
    </source>
</evidence>
<accession>A0ABS1DJB2</accession>
<dbReference type="EMBL" id="NRRL01000074">
    <property type="protein sequence ID" value="MBK1670091.1"/>
    <property type="molecule type" value="Genomic_DNA"/>
</dbReference>
<keyword evidence="3" id="KW-1185">Reference proteome</keyword>
<organism evidence="2 3">
    <name type="scientific">Rhodovibrio sodomensis</name>
    <dbReference type="NCBI Taxonomy" id="1088"/>
    <lineage>
        <taxon>Bacteria</taxon>
        <taxon>Pseudomonadati</taxon>
        <taxon>Pseudomonadota</taxon>
        <taxon>Alphaproteobacteria</taxon>
        <taxon>Rhodospirillales</taxon>
        <taxon>Rhodovibrionaceae</taxon>
        <taxon>Rhodovibrio</taxon>
    </lineage>
</organism>
<comment type="caution">
    <text evidence="2">The sequence shown here is derived from an EMBL/GenBank/DDBJ whole genome shotgun (WGS) entry which is preliminary data.</text>
</comment>
<proteinExistence type="predicted"/>
<evidence type="ECO:0000313" key="3">
    <source>
        <dbReference type="Proteomes" id="UP001296873"/>
    </source>
</evidence>
<name>A0ABS1DJB2_9PROT</name>
<gene>
    <name evidence="2" type="ORF">CKO28_18815</name>
</gene>
<sequence>MAENGENQVGGFPCVLKRIALNPVVPLVGGPPLTTAPIMGVQHVADNFGPSISIILFVLALALSAIGFFYFFMGNYWVLRAVLREAEKADPSFQPELPMPVQDTSEQYRKELSELLGDPRWKRAAAYGAGFALVVVASDVSGVFADSSTGAVAAISELAALVFGSIFLWKGLRAFFTGVYRFFDIVISYEFLTETERALERRDL</sequence>
<feature type="transmembrane region" description="Helical" evidence="1">
    <location>
        <begin position="54"/>
        <end position="78"/>
    </location>
</feature>
<reference evidence="2 3" key="1">
    <citation type="journal article" date="2020" name="Microorganisms">
        <title>Osmotic Adaptation and Compatible Solute Biosynthesis of Phototrophic Bacteria as Revealed from Genome Analyses.</title>
        <authorList>
            <person name="Imhoff J.F."/>
            <person name="Rahn T."/>
            <person name="Kunzel S."/>
            <person name="Keller A."/>
            <person name="Neulinger S.C."/>
        </authorList>
    </citation>
    <scope>NUCLEOTIDE SEQUENCE [LARGE SCALE GENOMIC DNA]</scope>
    <source>
        <strain evidence="2 3">DSM 9895</strain>
    </source>
</reference>
<keyword evidence="1" id="KW-0472">Membrane</keyword>
<keyword evidence="1" id="KW-0812">Transmembrane</keyword>
<keyword evidence="1" id="KW-1133">Transmembrane helix</keyword>
<evidence type="ECO:0008006" key="4">
    <source>
        <dbReference type="Google" id="ProtNLM"/>
    </source>
</evidence>
<dbReference type="Proteomes" id="UP001296873">
    <property type="component" value="Unassembled WGS sequence"/>
</dbReference>
<evidence type="ECO:0000256" key="1">
    <source>
        <dbReference type="SAM" id="Phobius"/>
    </source>
</evidence>
<feature type="transmembrane region" description="Helical" evidence="1">
    <location>
        <begin position="151"/>
        <end position="172"/>
    </location>
</feature>
<protein>
    <recommendedName>
        <fullName evidence="4">MotA/TolQ/ExbB proton channel domain-containing protein</fullName>
    </recommendedName>
</protein>
<feature type="transmembrane region" description="Helical" evidence="1">
    <location>
        <begin position="124"/>
        <end position="145"/>
    </location>
</feature>
<dbReference type="RefSeq" id="WP_200342440.1">
    <property type="nucleotide sequence ID" value="NZ_NRRL01000074.1"/>
</dbReference>